<organism evidence="1 2">
    <name type="scientific">Ferruginivarius sediminum</name>
    <dbReference type="NCBI Taxonomy" id="2661937"/>
    <lineage>
        <taxon>Bacteria</taxon>
        <taxon>Pseudomonadati</taxon>
        <taxon>Pseudomonadota</taxon>
        <taxon>Alphaproteobacteria</taxon>
        <taxon>Rhodospirillales</taxon>
        <taxon>Rhodospirillaceae</taxon>
        <taxon>Ferruginivarius</taxon>
    </lineage>
</organism>
<protein>
    <submittedName>
        <fullName evidence="1">Uncharacterized protein</fullName>
    </submittedName>
</protein>
<sequence>MPGNVAARAQDTPCPTDGAPFENAADALRELARFVGEAKIDEIKIDHRGGSKHCVTVNTCEATQAVFDFADRASAVEFYHRAWGRFGPLT</sequence>
<proteinExistence type="predicted"/>
<dbReference type="EMBL" id="QPMH01000004">
    <property type="protein sequence ID" value="RDD62667.1"/>
    <property type="molecule type" value="Genomic_DNA"/>
</dbReference>
<reference evidence="1 2" key="1">
    <citation type="submission" date="2018-07" db="EMBL/GenBank/DDBJ databases">
        <title>Venubactetium sediminum gen. nov., sp. nov., isolated from a marine solar saltern.</title>
        <authorList>
            <person name="Wang S."/>
        </authorList>
    </citation>
    <scope>NUCLEOTIDE SEQUENCE [LARGE SCALE GENOMIC DNA]</scope>
    <source>
        <strain evidence="1 2">WD2A32</strain>
    </source>
</reference>
<evidence type="ECO:0000313" key="1">
    <source>
        <dbReference type="EMBL" id="RDD62667.1"/>
    </source>
</evidence>
<dbReference type="AlphaFoldDB" id="A0A369TEX3"/>
<dbReference type="Proteomes" id="UP000253941">
    <property type="component" value="Unassembled WGS sequence"/>
</dbReference>
<name>A0A369TEX3_9PROT</name>
<dbReference type="RefSeq" id="WP_114581242.1">
    <property type="nucleotide sequence ID" value="NZ_QPMH01000004.1"/>
</dbReference>
<gene>
    <name evidence="1" type="ORF">DRB17_05760</name>
</gene>
<evidence type="ECO:0000313" key="2">
    <source>
        <dbReference type="Proteomes" id="UP000253941"/>
    </source>
</evidence>
<keyword evidence="2" id="KW-1185">Reference proteome</keyword>
<accession>A0A369TEX3</accession>
<comment type="caution">
    <text evidence="1">The sequence shown here is derived from an EMBL/GenBank/DDBJ whole genome shotgun (WGS) entry which is preliminary data.</text>
</comment>